<protein>
    <submittedName>
        <fullName evidence="1">Uncharacterized protein</fullName>
    </submittedName>
</protein>
<dbReference type="Proteomes" id="UP000054359">
    <property type="component" value="Unassembled WGS sequence"/>
</dbReference>
<feature type="non-terminal residue" evidence="1">
    <location>
        <position position="56"/>
    </location>
</feature>
<reference evidence="1 2" key="1">
    <citation type="submission" date="2013-11" db="EMBL/GenBank/DDBJ databases">
        <title>Genome sequencing of Stegodyphus mimosarum.</title>
        <authorList>
            <person name="Bechsgaard J."/>
        </authorList>
    </citation>
    <scope>NUCLEOTIDE SEQUENCE [LARGE SCALE GENOMIC DNA]</scope>
</reference>
<evidence type="ECO:0000313" key="2">
    <source>
        <dbReference type="Proteomes" id="UP000054359"/>
    </source>
</evidence>
<organism evidence="1 2">
    <name type="scientific">Stegodyphus mimosarum</name>
    <name type="common">African social velvet spider</name>
    <dbReference type="NCBI Taxonomy" id="407821"/>
    <lineage>
        <taxon>Eukaryota</taxon>
        <taxon>Metazoa</taxon>
        <taxon>Ecdysozoa</taxon>
        <taxon>Arthropoda</taxon>
        <taxon>Chelicerata</taxon>
        <taxon>Arachnida</taxon>
        <taxon>Araneae</taxon>
        <taxon>Araneomorphae</taxon>
        <taxon>Entelegynae</taxon>
        <taxon>Eresoidea</taxon>
        <taxon>Eresidae</taxon>
        <taxon>Stegodyphus</taxon>
    </lineage>
</organism>
<name>A0A087ULJ0_STEMI</name>
<dbReference type="AlphaFoldDB" id="A0A087ULJ0"/>
<gene>
    <name evidence="1" type="ORF">X975_06838</name>
</gene>
<sequence length="56" mass="6606">MCRQIYISGPCFQQEHKDRGIRRHIQLHYIDHKNQQIGRSMVSAVLDIAFVLMLPI</sequence>
<evidence type="ECO:0000313" key="1">
    <source>
        <dbReference type="EMBL" id="KFM78229.1"/>
    </source>
</evidence>
<accession>A0A087ULJ0</accession>
<proteinExistence type="predicted"/>
<dbReference type="EMBL" id="KK120412">
    <property type="protein sequence ID" value="KFM78229.1"/>
    <property type="molecule type" value="Genomic_DNA"/>
</dbReference>
<keyword evidence="2" id="KW-1185">Reference proteome</keyword>